<protein>
    <recommendedName>
        <fullName evidence="1">Immunity protein 40 domain-containing protein</fullName>
    </recommendedName>
</protein>
<dbReference type="OrthoDB" id="7068062at2"/>
<dbReference type="AlphaFoldDB" id="A0A6L6Q664"/>
<proteinExistence type="predicted"/>
<dbReference type="EMBL" id="WNLA01000020">
    <property type="protein sequence ID" value="MTW05065.1"/>
    <property type="molecule type" value="Genomic_DNA"/>
</dbReference>
<dbReference type="InterPro" id="IPR029080">
    <property type="entry name" value="Imm40"/>
</dbReference>
<evidence type="ECO:0000313" key="2">
    <source>
        <dbReference type="EMBL" id="MTW05065.1"/>
    </source>
</evidence>
<evidence type="ECO:0000313" key="3">
    <source>
        <dbReference type="Proteomes" id="UP000484015"/>
    </source>
</evidence>
<dbReference type="Proteomes" id="UP000484015">
    <property type="component" value="Unassembled WGS sequence"/>
</dbReference>
<feature type="domain" description="Immunity protein 40" evidence="1">
    <location>
        <begin position="34"/>
        <end position="124"/>
    </location>
</feature>
<dbReference type="Pfam" id="PF15569">
    <property type="entry name" value="Imm40"/>
    <property type="match status" value="1"/>
</dbReference>
<comment type="caution">
    <text evidence="2">The sequence shown here is derived from an EMBL/GenBank/DDBJ whole genome shotgun (WGS) entry which is preliminary data.</text>
</comment>
<organism evidence="2 3">
    <name type="scientific">Pseudoduganella ginsengisoli</name>
    <dbReference type="NCBI Taxonomy" id="1462440"/>
    <lineage>
        <taxon>Bacteria</taxon>
        <taxon>Pseudomonadati</taxon>
        <taxon>Pseudomonadota</taxon>
        <taxon>Betaproteobacteria</taxon>
        <taxon>Burkholderiales</taxon>
        <taxon>Oxalobacteraceae</taxon>
        <taxon>Telluria group</taxon>
        <taxon>Pseudoduganella</taxon>
    </lineage>
</organism>
<reference evidence="2 3" key="1">
    <citation type="submission" date="2019-11" db="EMBL/GenBank/DDBJ databases">
        <title>Type strains purchased from KCTC, JCM and DSMZ.</title>
        <authorList>
            <person name="Lu H."/>
        </authorList>
    </citation>
    <scope>NUCLEOTIDE SEQUENCE [LARGE SCALE GENOMIC DNA]</scope>
    <source>
        <strain evidence="2 3">KCTC 42409</strain>
    </source>
</reference>
<gene>
    <name evidence="2" type="ORF">GM668_23600</name>
</gene>
<name>A0A6L6Q664_9BURK</name>
<accession>A0A6L6Q664</accession>
<evidence type="ECO:0000259" key="1">
    <source>
        <dbReference type="Pfam" id="PF15569"/>
    </source>
</evidence>
<keyword evidence="3" id="KW-1185">Reference proteome</keyword>
<sequence>MVRSTIAYLDLYQGNDMENIWSSKIDAILSVGHSLERIGVRNWALEREAALKALQQLSAIGVAILGGDVYVVQGENIEPNYDNWYCNREAEENEADFVARSVAKAQRYIVNYLTSANNVLFAIVPNT</sequence>